<dbReference type="RefSeq" id="WP_342756513.1">
    <property type="nucleotide sequence ID" value="NZ_CP146256.1"/>
</dbReference>
<evidence type="ECO:0000259" key="2">
    <source>
        <dbReference type="Pfam" id="PF01408"/>
    </source>
</evidence>
<dbReference type="InterPro" id="IPR050463">
    <property type="entry name" value="Gfo/Idh/MocA_oxidrdct_glycsds"/>
</dbReference>
<dbReference type="EMBL" id="CP146256">
    <property type="protein sequence ID" value="XAH72900.1"/>
    <property type="molecule type" value="Genomic_DNA"/>
</dbReference>
<dbReference type="InterPro" id="IPR036291">
    <property type="entry name" value="NAD(P)-bd_dom_sf"/>
</dbReference>
<protein>
    <submittedName>
        <fullName evidence="4">Gfo/Idh/MocA family oxidoreductase</fullName>
    </submittedName>
</protein>
<dbReference type="SUPFAM" id="SSF55347">
    <property type="entry name" value="Glyceraldehyde-3-phosphate dehydrogenase-like, C-terminal domain"/>
    <property type="match status" value="1"/>
</dbReference>
<evidence type="ECO:0000313" key="4">
    <source>
        <dbReference type="EMBL" id="XAH72900.1"/>
    </source>
</evidence>
<dbReference type="InterPro" id="IPR000683">
    <property type="entry name" value="Gfo/Idh/MocA-like_OxRdtase_N"/>
</dbReference>
<evidence type="ECO:0000259" key="3">
    <source>
        <dbReference type="Pfam" id="PF22725"/>
    </source>
</evidence>
<organism evidence="4 5">
    <name type="scientific">Kineothrix sedimenti</name>
    <dbReference type="NCBI Taxonomy" id="3123317"/>
    <lineage>
        <taxon>Bacteria</taxon>
        <taxon>Bacillati</taxon>
        <taxon>Bacillota</taxon>
        <taxon>Clostridia</taxon>
        <taxon>Lachnospirales</taxon>
        <taxon>Lachnospiraceae</taxon>
        <taxon>Kineothrix</taxon>
    </lineage>
</organism>
<feature type="domain" description="GFO/IDH/MocA-like oxidoreductase" evidence="3">
    <location>
        <begin position="131"/>
        <end position="271"/>
    </location>
</feature>
<dbReference type="PANTHER" id="PTHR43818:SF11">
    <property type="entry name" value="BCDNA.GH03377"/>
    <property type="match status" value="1"/>
</dbReference>
<sequence length="380" mass="41703">MNKVKVGVIGCGMISKVYMTNMTSVFSDYLDVVACADIKLEAAEALADAYGIQALSMDDVLLHPEIELIVNLTIPSAHYEVAKKALLAGKHVYTEKPLATEVKQGKELIALAKEKALVLACAPDTYLGAGFQTCKRLIDEGQIGKPIAAYGFMLGRGPESFHPNLAFFYQAGGGPLYDMGPYYFTTLAALFGPALEVYGTGKRISETRKVKSEASPLYNTDFPCDVNTFENIIVHYPNQVMANITTTWDVPFPYWESRLPQMIVYGDNGYIVIPDPNTYGGVASSPFTPEPGKVIYIKKGTEPEKEIAVDPGYLTNSRGIGPASIARAIRKGKRPDVSGELALNVLETMHGVEESSRTKKSYEMQTSFEPLEPFYLFEKE</sequence>
<accession>A0ABZ3ETN8</accession>
<dbReference type="InterPro" id="IPR055170">
    <property type="entry name" value="GFO_IDH_MocA-like_dom"/>
</dbReference>
<evidence type="ECO:0000313" key="5">
    <source>
        <dbReference type="Proteomes" id="UP001451571"/>
    </source>
</evidence>
<proteinExistence type="predicted"/>
<feature type="domain" description="Gfo/Idh/MocA-like oxidoreductase N-terminal" evidence="2">
    <location>
        <begin position="4"/>
        <end position="119"/>
    </location>
</feature>
<gene>
    <name evidence="4" type="ORF">V6984_15500</name>
</gene>
<reference evidence="4 5" key="1">
    <citation type="submission" date="2024-02" db="EMBL/GenBank/DDBJ databases">
        <title>Bacterial strain from lacustrine sediment.</title>
        <authorList>
            <person name="Petit C."/>
            <person name="Fadhlaoui K."/>
        </authorList>
    </citation>
    <scope>NUCLEOTIDE SEQUENCE [LARGE SCALE GENOMIC DNA]</scope>
    <source>
        <strain evidence="4 5">IPX-CK</strain>
    </source>
</reference>
<dbReference type="Pfam" id="PF01408">
    <property type="entry name" value="GFO_IDH_MocA"/>
    <property type="match status" value="1"/>
</dbReference>
<dbReference type="SUPFAM" id="SSF51735">
    <property type="entry name" value="NAD(P)-binding Rossmann-fold domains"/>
    <property type="match status" value="1"/>
</dbReference>
<dbReference type="Pfam" id="PF22725">
    <property type="entry name" value="GFO_IDH_MocA_C3"/>
    <property type="match status" value="1"/>
</dbReference>
<keyword evidence="1" id="KW-0560">Oxidoreductase</keyword>
<evidence type="ECO:0000256" key="1">
    <source>
        <dbReference type="ARBA" id="ARBA00023002"/>
    </source>
</evidence>
<dbReference type="PANTHER" id="PTHR43818">
    <property type="entry name" value="BCDNA.GH03377"/>
    <property type="match status" value="1"/>
</dbReference>
<name>A0ABZ3ETN8_9FIRM</name>
<dbReference type="Gene3D" id="3.40.50.720">
    <property type="entry name" value="NAD(P)-binding Rossmann-like Domain"/>
    <property type="match status" value="1"/>
</dbReference>
<dbReference type="Proteomes" id="UP001451571">
    <property type="component" value="Chromosome"/>
</dbReference>
<dbReference type="Gene3D" id="3.30.360.10">
    <property type="entry name" value="Dihydrodipicolinate Reductase, domain 2"/>
    <property type="match status" value="1"/>
</dbReference>
<keyword evidence="5" id="KW-1185">Reference proteome</keyword>